<comment type="caution">
    <text evidence="1">The sequence shown here is derived from an EMBL/GenBank/DDBJ whole genome shotgun (WGS) entry which is preliminary data.</text>
</comment>
<dbReference type="EMBL" id="CM031819">
    <property type="protein sequence ID" value="KAG6635059.1"/>
    <property type="molecule type" value="Genomic_DNA"/>
</dbReference>
<dbReference type="Proteomes" id="UP000811609">
    <property type="component" value="Chromosome 11"/>
</dbReference>
<sequence length="36" mass="4061">MLVSLVLSVFLCPEIDIFSRNTQCAATSFHSRTLFL</sequence>
<keyword evidence="2" id="KW-1185">Reference proteome</keyword>
<accession>A0A8T1NTY2</accession>
<protein>
    <submittedName>
        <fullName evidence="1">Uncharacterized protein</fullName>
    </submittedName>
</protein>
<name>A0A8T1NTY2_CARIL</name>
<reference evidence="1" key="1">
    <citation type="submission" date="2020-12" db="EMBL/GenBank/DDBJ databases">
        <title>WGS assembly of Carya illinoinensis cv. Pawnee.</title>
        <authorList>
            <person name="Platts A."/>
            <person name="Shu S."/>
            <person name="Wright S."/>
            <person name="Barry K."/>
            <person name="Edger P."/>
            <person name="Pires J.C."/>
            <person name="Schmutz J."/>
        </authorList>
    </citation>
    <scope>NUCLEOTIDE SEQUENCE</scope>
    <source>
        <tissue evidence="1">Leaf</tissue>
    </source>
</reference>
<dbReference type="AlphaFoldDB" id="A0A8T1NTY2"/>
<evidence type="ECO:0000313" key="2">
    <source>
        <dbReference type="Proteomes" id="UP000811609"/>
    </source>
</evidence>
<organism evidence="1 2">
    <name type="scientific">Carya illinoinensis</name>
    <name type="common">Pecan</name>
    <dbReference type="NCBI Taxonomy" id="32201"/>
    <lineage>
        <taxon>Eukaryota</taxon>
        <taxon>Viridiplantae</taxon>
        <taxon>Streptophyta</taxon>
        <taxon>Embryophyta</taxon>
        <taxon>Tracheophyta</taxon>
        <taxon>Spermatophyta</taxon>
        <taxon>Magnoliopsida</taxon>
        <taxon>eudicotyledons</taxon>
        <taxon>Gunneridae</taxon>
        <taxon>Pentapetalae</taxon>
        <taxon>rosids</taxon>
        <taxon>fabids</taxon>
        <taxon>Fagales</taxon>
        <taxon>Juglandaceae</taxon>
        <taxon>Carya</taxon>
    </lineage>
</organism>
<evidence type="ECO:0000313" key="1">
    <source>
        <dbReference type="EMBL" id="KAG6635059.1"/>
    </source>
</evidence>
<proteinExistence type="predicted"/>
<gene>
    <name evidence="1" type="ORF">CIPAW_11G016700</name>
</gene>